<proteinExistence type="predicted"/>
<feature type="region of interest" description="Disordered" evidence="1">
    <location>
        <begin position="195"/>
        <end position="429"/>
    </location>
</feature>
<evidence type="ECO:0000313" key="3">
    <source>
        <dbReference type="Proteomes" id="UP001305779"/>
    </source>
</evidence>
<name>A0ABR0E5Y0_ZASCE</name>
<accession>A0ABR0E5Y0</accession>
<reference evidence="2 3" key="1">
    <citation type="journal article" date="2023" name="G3 (Bethesda)">
        <title>A chromosome-level genome assembly of Zasmidium syzygii isolated from banana leaves.</title>
        <authorList>
            <person name="van Westerhoven A.C."/>
            <person name="Mehrabi R."/>
            <person name="Talebi R."/>
            <person name="Steentjes M.B.F."/>
            <person name="Corcolon B."/>
            <person name="Chong P.A."/>
            <person name="Kema G.H.J."/>
            <person name="Seidl M.F."/>
        </authorList>
    </citation>
    <scope>NUCLEOTIDE SEQUENCE [LARGE SCALE GENOMIC DNA]</scope>
    <source>
        <strain evidence="2 3">P124</strain>
    </source>
</reference>
<feature type="compositionally biased region" description="Polar residues" evidence="1">
    <location>
        <begin position="280"/>
        <end position="301"/>
    </location>
</feature>
<feature type="compositionally biased region" description="Basic and acidic residues" evidence="1">
    <location>
        <begin position="614"/>
        <end position="648"/>
    </location>
</feature>
<feature type="compositionally biased region" description="Low complexity" evidence="1">
    <location>
        <begin position="522"/>
        <end position="539"/>
    </location>
</feature>
<feature type="region of interest" description="Disordered" evidence="1">
    <location>
        <begin position="19"/>
        <end position="126"/>
    </location>
</feature>
<feature type="compositionally biased region" description="Polar residues" evidence="1">
    <location>
        <begin position="51"/>
        <end position="60"/>
    </location>
</feature>
<dbReference type="EMBL" id="JAXOVC010000010">
    <property type="protein sequence ID" value="KAK4496513.1"/>
    <property type="molecule type" value="Genomic_DNA"/>
</dbReference>
<feature type="compositionally biased region" description="Basic and acidic residues" evidence="1">
    <location>
        <begin position="165"/>
        <end position="182"/>
    </location>
</feature>
<feature type="compositionally biased region" description="Basic residues" evidence="1">
    <location>
        <begin position="71"/>
        <end position="85"/>
    </location>
</feature>
<sequence>MGRITRAKATEIAEKMHIDEDAVLDLPNDIQETTKPATPEAEDRPPLTDLAPNSGSSVSSEDLDAEPQKPAKSKKGGKKGAKASKKNTSELADSTRTLSEERLEVIPDEIESVPSPASRAASDDLMKDEPEWVRAVEMSHLPVHDIRPKSPPSSAVRLTRSQLRKAPEAAEPKSLAEEKQVIAEAKDQTAEAALQFEVEGGAQTEVQTQDANAQPSQTAVHPPLDAEDMPNYLQTRSDPPMTPTKRQRGTTSSSSEVSDDKMSTSTDSPQTYDQLEEAAVQSQTPPRSTGKQSSSSDSITALDQLDDAVEKANAEVPDIQTSPEKPKSKKSAPVVRTTKSSQARISLAHGPKDAAKHPSWGRPRQSLAGLGQSTAKRITSASSAISNGDEPAIEKKETVIPHSKPRPISLSFPTPPPPPKSTKAPTQSNFQLPGEAIAAKLKAAKEARLAKEAEELEKRKAFKARPAPSITKTPTVRQTSTSKARESLMTGKPLASSSGVHKRANSVATTRPSTGPRPSSVKPTITKPAAPAKKSTAPSQTVSVTKRPATAMASLNKPLSRPTTANRPTTTNTTKPTARPSSVMARPTSTVPPNKSGTSKGKEVFNRAAQAKSTAEKEKREKEEAAKKARIEAAERGRQASREWAEKQKLKKMGKSAKENVDPVVVAGEGVEA</sequence>
<feature type="region of interest" description="Disordered" evidence="1">
    <location>
        <begin position="457"/>
        <end position="658"/>
    </location>
</feature>
<feature type="compositionally biased region" description="Polar residues" evidence="1">
    <location>
        <begin position="371"/>
        <end position="386"/>
    </location>
</feature>
<protein>
    <submittedName>
        <fullName evidence="2">Uncharacterized protein</fullName>
    </submittedName>
</protein>
<feature type="compositionally biased region" description="Polar residues" evidence="1">
    <location>
        <begin position="587"/>
        <end position="599"/>
    </location>
</feature>
<gene>
    <name evidence="2" type="ORF">PRZ48_012493</name>
</gene>
<evidence type="ECO:0000256" key="1">
    <source>
        <dbReference type="SAM" id="MobiDB-lite"/>
    </source>
</evidence>
<feature type="region of interest" description="Disordered" evidence="1">
    <location>
        <begin position="143"/>
        <end position="182"/>
    </location>
</feature>
<comment type="caution">
    <text evidence="2">The sequence shown here is derived from an EMBL/GenBank/DDBJ whole genome shotgun (WGS) entry which is preliminary data.</text>
</comment>
<dbReference type="Proteomes" id="UP001305779">
    <property type="component" value="Unassembled WGS sequence"/>
</dbReference>
<feature type="compositionally biased region" description="Polar residues" evidence="1">
    <location>
        <begin position="506"/>
        <end position="517"/>
    </location>
</feature>
<keyword evidence="3" id="KW-1185">Reference proteome</keyword>
<evidence type="ECO:0000313" key="2">
    <source>
        <dbReference type="EMBL" id="KAK4496513.1"/>
    </source>
</evidence>
<feature type="compositionally biased region" description="Polar residues" evidence="1">
    <location>
        <begin position="204"/>
        <end position="219"/>
    </location>
</feature>
<feature type="compositionally biased region" description="Polar residues" evidence="1">
    <location>
        <begin position="470"/>
        <end position="482"/>
    </location>
</feature>
<organism evidence="2 3">
    <name type="scientific">Zasmidium cellare</name>
    <name type="common">Wine cellar mold</name>
    <name type="synonym">Racodium cellare</name>
    <dbReference type="NCBI Taxonomy" id="395010"/>
    <lineage>
        <taxon>Eukaryota</taxon>
        <taxon>Fungi</taxon>
        <taxon>Dikarya</taxon>
        <taxon>Ascomycota</taxon>
        <taxon>Pezizomycotina</taxon>
        <taxon>Dothideomycetes</taxon>
        <taxon>Dothideomycetidae</taxon>
        <taxon>Mycosphaerellales</taxon>
        <taxon>Mycosphaerellaceae</taxon>
        <taxon>Zasmidium</taxon>
    </lineage>
</organism>
<feature type="compositionally biased region" description="Low complexity" evidence="1">
    <location>
        <begin position="561"/>
        <end position="580"/>
    </location>
</feature>